<feature type="active site" description="Nucleophile" evidence="9">
    <location>
        <position position="238"/>
    </location>
</feature>
<sequence length="440" mass="47573">MCRIIDLSRLANLGLRLLALCLVLATLNGCAVMKSVKGDSALFSGPLAQDIEKNEFSVARGDDVIGRLATVRLEPGDTLPDIARHFGLGLTAISAANPGVDVWVPEPGARVVLPLNFILPDAPRKGIVINLATMRLFHFKGDGNSLAVTTYPVGIGTKERPTPTGQMYVQRKATRPTWYVPASIAEDHRKKGDPLPAKVPPGPLNPLGDRALYLSKAGYLIHGTNKPASIGLKASNGCLRLYPENVQMLYDDTPVKTPVVIVNQPYLLGQQDGVLYLEAHKPQEDSGVAELEKVYAKLRDLEKKAATTLDWKKVKEVQLAAQGIPVPIFAMRQGAATEAEPPIAVAHPAKLYGRPELPELKPDAWYVLAATVRDETDALRLAAIINHQGPPIPARVLAKNDSHRVIAGPFPDISAARDAVKRLKIDLEIDGILIEPDQQG</sequence>
<evidence type="ECO:0000256" key="4">
    <source>
        <dbReference type="ARBA" id="ARBA00022679"/>
    </source>
</evidence>
<comment type="similarity">
    <text evidence="2">Belongs to the YkuD family.</text>
</comment>
<dbReference type="InterPro" id="IPR005490">
    <property type="entry name" value="LD_TPept_cat_dom"/>
</dbReference>
<evidence type="ECO:0000256" key="5">
    <source>
        <dbReference type="ARBA" id="ARBA00022801"/>
    </source>
</evidence>
<evidence type="ECO:0000256" key="3">
    <source>
        <dbReference type="ARBA" id="ARBA00022676"/>
    </source>
</evidence>
<keyword evidence="5" id="KW-0378">Hydrolase</keyword>
<evidence type="ECO:0000256" key="6">
    <source>
        <dbReference type="ARBA" id="ARBA00022960"/>
    </source>
</evidence>
<organism evidence="13 14">
    <name type="scientific">Geoanaerobacter pelophilus</name>
    <dbReference type="NCBI Taxonomy" id="60036"/>
    <lineage>
        <taxon>Bacteria</taxon>
        <taxon>Pseudomonadati</taxon>
        <taxon>Thermodesulfobacteriota</taxon>
        <taxon>Desulfuromonadia</taxon>
        <taxon>Geobacterales</taxon>
        <taxon>Geobacteraceae</taxon>
        <taxon>Geoanaerobacter</taxon>
    </lineage>
</organism>
<evidence type="ECO:0000313" key="14">
    <source>
        <dbReference type="Proteomes" id="UP000811899"/>
    </source>
</evidence>
<dbReference type="GO" id="GO:0018104">
    <property type="term" value="P:peptidoglycan-protein cross-linking"/>
    <property type="evidence" value="ECO:0007669"/>
    <property type="project" value="TreeGrafter"/>
</dbReference>
<evidence type="ECO:0000259" key="12">
    <source>
        <dbReference type="PROSITE" id="PS52029"/>
    </source>
</evidence>
<dbReference type="GO" id="GO:0071555">
    <property type="term" value="P:cell wall organization"/>
    <property type="evidence" value="ECO:0007669"/>
    <property type="project" value="UniProtKB-UniRule"/>
</dbReference>
<dbReference type="PROSITE" id="PS52029">
    <property type="entry name" value="LD_TPASE"/>
    <property type="match status" value="1"/>
</dbReference>
<dbReference type="AlphaFoldDB" id="A0AAW4KZP7"/>
<dbReference type="GO" id="GO:0042834">
    <property type="term" value="F:peptidoglycan binding"/>
    <property type="evidence" value="ECO:0007669"/>
    <property type="project" value="InterPro"/>
</dbReference>
<dbReference type="SUPFAM" id="SSF141523">
    <property type="entry name" value="L,D-transpeptidase catalytic domain-like"/>
    <property type="match status" value="1"/>
</dbReference>
<comment type="caution">
    <text evidence="13">The sequence shown here is derived from an EMBL/GenBank/DDBJ whole genome shotgun (WGS) entry which is preliminary data.</text>
</comment>
<dbReference type="PROSITE" id="PS51782">
    <property type="entry name" value="LYSM"/>
    <property type="match status" value="1"/>
</dbReference>
<evidence type="ECO:0000256" key="7">
    <source>
        <dbReference type="ARBA" id="ARBA00022984"/>
    </source>
</evidence>
<dbReference type="GO" id="GO:0016757">
    <property type="term" value="F:glycosyltransferase activity"/>
    <property type="evidence" value="ECO:0007669"/>
    <property type="project" value="UniProtKB-KW"/>
</dbReference>
<feature type="domain" description="LysM" evidence="11">
    <location>
        <begin position="69"/>
        <end position="113"/>
    </location>
</feature>
<evidence type="ECO:0000259" key="11">
    <source>
        <dbReference type="PROSITE" id="PS51782"/>
    </source>
</evidence>
<dbReference type="PANTHER" id="PTHR30582:SF24">
    <property type="entry name" value="L,D-TRANSPEPTIDASE ERFK_SRFK-RELATED"/>
    <property type="match status" value="1"/>
</dbReference>
<proteinExistence type="inferred from homology"/>
<feature type="active site" description="Proton donor/acceptor" evidence="9">
    <location>
        <position position="222"/>
    </location>
</feature>
<dbReference type="Proteomes" id="UP000811899">
    <property type="component" value="Unassembled WGS sequence"/>
</dbReference>
<reference evidence="13 14" key="1">
    <citation type="submission" date="2021-05" db="EMBL/GenBank/DDBJ databases">
        <title>The draft genome of Geobacter pelophilus DSM 12255.</title>
        <authorList>
            <person name="Xu Z."/>
            <person name="Masuda Y."/>
            <person name="Itoh H."/>
            <person name="Senoo K."/>
        </authorList>
    </citation>
    <scope>NUCLEOTIDE SEQUENCE [LARGE SCALE GENOMIC DNA]</scope>
    <source>
        <strain evidence="13 14">DSM 12255</strain>
    </source>
</reference>
<name>A0AAW4KZP7_9BACT</name>
<dbReference type="InterPro" id="IPR038063">
    <property type="entry name" value="Transpep_catalytic_dom"/>
</dbReference>
<dbReference type="GO" id="GO:0005576">
    <property type="term" value="C:extracellular region"/>
    <property type="evidence" value="ECO:0007669"/>
    <property type="project" value="TreeGrafter"/>
</dbReference>
<feature type="domain" description="SPOR" evidence="10">
    <location>
        <begin position="359"/>
        <end position="436"/>
    </location>
</feature>
<evidence type="ECO:0000256" key="1">
    <source>
        <dbReference type="ARBA" id="ARBA00004752"/>
    </source>
</evidence>
<keyword evidence="14" id="KW-1185">Reference proteome</keyword>
<dbReference type="PANTHER" id="PTHR30582">
    <property type="entry name" value="L,D-TRANSPEPTIDASE"/>
    <property type="match status" value="1"/>
</dbReference>
<dbReference type="Pfam" id="PF03734">
    <property type="entry name" value="YkuD"/>
    <property type="match status" value="1"/>
</dbReference>
<accession>A0AAW4KZP7</accession>
<evidence type="ECO:0000256" key="8">
    <source>
        <dbReference type="ARBA" id="ARBA00023316"/>
    </source>
</evidence>
<dbReference type="Gene3D" id="3.10.350.10">
    <property type="entry name" value="LysM domain"/>
    <property type="match status" value="1"/>
</dbReference>
<dbReference type="CDD" id="cd16913">
    <property type="entry name" value="YkuD_like"/>
    <property type="match status" value="1"/>
</dbReference>
<protein>
    <submittedName>
        <fullName evidence="13">L,D-transpeptidase family protein</fullName>
    </submittedName>
</protein>
<dbReference type="RefSeq" id="WP_214170905.1">
    <property type="nucleotide sequence ID" value="NZ_JAHCVJ010000002.1"/>
</dbReference>
<evidence type="ECO:0000256" key="9">
    <source>
        <dbReference type="PROSITE-ProRule" id="PRU01373"/>
    </source>
</evidence>
<evidence type="ECO:0000259" key="10">
    <source>
        <dbReference type="PROSITE" id="PS51724"/>
    </source>
</evidence>
<feature type="domain" description="L,D-TPase catalytic" evidence="12">
    <location>
        <begin position="125"/>
        <end position="262"/>
    </location>
</feature>
<dbReference type="CDD" id="cd00118">
    <property type="entry name" value="LysM"/>
    <property type="match status" value="1"/>
</dbReference>
<dbReference type="Gene3D" id="2.40.440.10">
    <property type="entry name" value="L,D-transpeptidase catalytic domain-like"/>
    <property type="match status" value="1"/>
</dbReference>
<dbReference type="Pfam" id="PF05036">
    <property type="entry name" value="SPOR"/>
    <property type="match status" value="1"/>
</dbReference>
<keyword evidence="7 9" id="KW-0573">Peptidoglycan synthesis</keyword>
<dbReference type="EMBL" id="JAHCVJ010000002">
    <property type="protein sequence ID" value="MBT0664141.1"/>
    <property type="molecule type" value="Genomic_DNA"/>
</dbReference>
<keyword evidence="6 9" id="KW-0133">Cell shape</keyword>
<keyword evidence="3" id="KW-0328">Glycosyltransferase</keyword>
<keyword evidence="8 9" id="KW-0961">Cell wall biogenesis/degradation</keyword>
<dbReference type="Gene3D" id="3.30.70.1070">
    <property type="entry name" value="Sporulation related repeat"/>
    <property type="match status" value="1"/>
</dbReference>
<dbReference type="InterPro" id="IPR036779">
    <property type="entry name" value="LysM_dom_sf"/>
</dbReference>
<dbReference type="GO" id="GO:0008360">
    <property type="term" value="P:regulation of cell shape"/>
    <property type="evidence" value="ECO:0007669"/>
    <property type="project" value="UniProtKB-UniRule"/>
</dbReference>
<evidence type="ECO:0000256" key="2">
    <source>
        <dbReference type="ARBA" id="ARBA00005992"/>
    </source>
</evidence>
<dbReference type="InterPro" id="IPR007730">
    <property type="entry name" value="SPOR-like_dom"/>
</dbReference>
<dbReference type="SUPFAM" id="SSF110997">
    <property type="entry name" value="Sporulation related repeat"/>
    <property type="match status" value="1"/>
</dbReference>
<evidence type="ECO:0000313" key="13">
    <source>
        <dbReference type="EMBL" id="MBT0664141.1"/>
    </source>
</evidence>
<dbReference type="InterPro" id="IPR036680">
    <property type="entry name" value="SPOR-like_sf"/>
</dbReference>
<comment type="pathway">
    <text evidence="1 9">Cell wall biogenesis; peptidoglycan biosynthesis.</text>
</comment>
<gene>
    <name evidence="13" type="ORF">KI809_07485</name>
</gene>
<dbReference type="GO" id="GO:0071972">
    <property type="term" value="F:peptidoglycan L,D-transpeptidase activity"/>
    <property type="evidence" value="ECO:0007669"/>
    <property type="project" value="TreeGrafter"/>
</dbReference>
<dbReference type="PROSITE" id="PS51724">
    <property type="entry name" value="SPOR"/>
    <property type="match status" value="1"/>
</dbReference>
<dbReference type="InterPro" id="IPR050979">
    <property type="entry name" value="LD-transpeptidase"/>
</dbReference>
<keyword evidence="4" id="KW-0808">Transferase</keyword>
<dbReference type="InterPro" id="IPR018392">
    <property type="entry name" value="LysM"/>
</dbReference>